<dbReference type="GO" id="GO:0005886">
    <property type="term" value="C:plasma membrane"/>
    <property type="evidence" value="ECO:0007669"/>
    <property type="project" value="TreeGrafter"/>
</dbReference>
<proteinExistence type="inferred from homology"/>
<comment type="subcellular location">
    <subcellularLocation>
        <location evidence="1 8">Membrane</location>
        <topology evidence="1 8">Multi-pass membrane protein</topology>
    </subcellularLocation>
</comment>
<keyword evidence="3 8" id="KW-0813">Transport</keyword>
<reference evidence="9 10" key="1">
    <citation type="journal article" date="2019" name="Sci. Rep.">
        <title>A high-quality genome of Eragrostis curvula grass provides insights into Poaceae evolution and supports new strategies to enhance forage quality.</title>
        <authorList>
            <person name="Carballo J."/>
            <person name="Santos B.A.C.M."/>
            <person name="Zappacosta D."/>
            <person name="Garbus I."/>
            <person name="Selva J.P."/>
            <person name="Gallo C.A."/>
            <person name="Diaz A."/>
            <person name="Albertini E."/>
            <person name="Caccamo M."/>
            <person name="Echenique V."/>
        </authorList>
    </citation>
    <scope>NUCLEOTIDE SEQUENCE [LARGE SCALE GENOMIC DNA]</scope>
    <source>
        <strain evidence="10">cv. Victoria</strain>
        <tissue evidence="9">Leaf</tissue>
    </source>
</reference>
<evidence type="ECO:0000256" key="6">
    <source>
        <dbReference type="ARBA" id="ARBA00023136"/>
    </source>
</evidence>
<keyword evidence="5 8" id="KW-1133">Transmembrane helix</keyword>
<evidence type="ECO:0000256" key="3">
    <source>
        <dbReference type="ARBA" id="ARBA00022448"/>
    </source>
</evidence>
<feature type="transmembrane region" description="Helical" evidence="8">
    <location>
        <begin position="97"/>
        <end position="118"/>
    </location>
</feature>
<evidence type="ECO:0000256" key="4">
    <source>
        <dbReference type="ARBA" id="ARBA00022692"/>
    </source>
</evidence>
<keyword evidence="10" id="KW-1185">Reference proteome</keyword>
<dbReference type="InterPro" id="IPR014024">
    <property type="entry name" value="Auxin_eff_plant"/>
</dbReference>
<dbReference type="PANTHER" id="PTHR31752:SF11">
    <property type="entry name" value="AUXIN EFFLUX CARRIER COMPONENT 5C-RELATED"/>
    <property type="match status" value="1"/>
</dbReference>
<feature type="transmembrane region" description="Helical" evidence="8">
    <location>
        <begin position="232"/>
        <end position="250"/>
    </location>
</feature>
<dbReference type="GO" id="GO:0005783">
    <property type="term" value="C:endoplasmic reticulum"/>
    <property type="evidence" value="ECO:0007669"/>
    <property type="project" value="TreeGrafter"/>
</dbReference>
<protein>
    <recommendedName>
        <fullName evidence="8">Auxin efflux carrier component</fullName>
    </recommendedName>
</protein>
<name>A0A5J9T137_9POAL</name>
<feature type="transmembrane region" description="Helical" evidence="8">
    <location>
        <begin position="355"/>
        <end position="374"/>
    </location>
</feature>
<sequence>MIAWGDIYKVVAAMAPLYFALGLGYGSVRWWRFFTPEQCGAINTLAVHLSMPFYNFDFAARTDPYSMNYRVLAADAVSKALAVVAVAAWARWCGGGGAIITGFSLAALNNTLVVGAPLLDAMYGQWAVDLIVQLAVVQGLVWFPLLLLAFELRNAWIGIVPPPPSADVESPMSCAVVNGRVEPVLSLSPSAEKDGAGDVETTDAEGADAPKRIRLWPIVKTVGMKLARNPNVYASVLGVAWACVAYRWHLSMPGIVTGSLQIMSSTGTAMSMFSMGTRLFMAQQEKTIACGAGLAALGMALRFVAGPVATMVGAVALGLRGDVLRLAIIQAALPQSITTFVFAKEYGLHADVLSTAVIFGTLVSLPVLLAYYAALGIV</sequence>
<dbReference type="Proteomes" id="UP000324897">
    <property type="component" value="Unassembled WGS sequence"/>
</dbReference>
<keyword evidence="4 8" id="KW-0812">Transmembrane</keyword>
<dbReference type="PANTHER" id="PTHR31752">
    <property type="entry name" value="AUXIN EFFLUX CARRIER COMPONENT 1B-RELATED"/>
    <property type="match status" value="1"/>
</dbReference>
<comment type="caution">
    <text evidence="9">The sequence shown here is derived from an EMBL/GenBank/DDBJ whole genome shotgun (WGS) entry which is preliminary data.</text>
</comment>
<keyword evidence="7 8" id="KW-0927">Auxin signaling pathway</keyword>
<feature type="transmembrane region" description="Helical" evidence="8">
    <location>
        <begin position="262"/>
        <end position="281"/>
    </location>
</feature>
<dbReference type="InterPro" id="IPR051107">
    <property type="entry name" value="Auxin_Efflux_Carrier"/>
</dbReference>
<evidence type="ECO:0000256" key="5">
    <source>
        <dbReference type="ARBA" id="ARBA00022989"/>
    </source>
</evidence>
<dbReference type="InterPro" id="IPR004776">
    <property type="entry name" value="Mem_transp_PIN-like"/>
</dbReference>
<accession>A0A5J9T137</accession>
<dbReference type="AlphaFoldDB" id="A0A5J9T137"/>
<dbReference type="OrthoDB" id="2133778at2759"/>
<comment type="function">
    <text evidence="8">May act as a component of the auxin efflux carrier.</text>
</comment>
<organism evidence="9 10">
    <name type="scientific">Eragrostis curvula</name>
    <name type="common">weeping love grass</name>
    <dbReference type="NCBI Taxonomy" id="38414"/>
    <lineage>
        <taxon>Eukaryota</taxon>
        <taxon>Viridiplantae</taxon>
        <taxon>Streptophyta</taxon>
        <taxon>Embryophyta</taxon>
        <taxon>Tracheophyta</taxon>
        <taxon>Spermatophyta</taxon>
        <taxon>Magnoliopsida</taxon>
        <taxon>Liliopsida</taxon>
        <taxon>Poales</taxon>
        <taxon>Poaceae</taxon>
        <taxon>PACMAD clade</taxon>
        <taxon>Chloridoideae</taxon>
        <taxon>Eragrostideae</taxon>
        <taxon>Eragrostidinae</taxon>
        <taxon>Eragrostis</taxon>
    </lineage>
</organism>
<dbReference type="Gramene" id="TVU04954">
    <property type="protein sequence ID" value="TVU04954"/>
    <property type="gene ID" value="EJB05_48099"/>
</dbReference>
<dbReference type="GO" id="GO:0009734">
    <property type="term" value="P:auxin-activated signaling pathway"/>
    <property type="evidence" value="ECO:0007669"/>
    <property type="project" value="UniProtKB-UniRule"/>
</dbReference>
<feature type="transmembrane region" description="Helical" evidence="8">
    <location>
        <begin position="130"/>
        <end position="150"/>
    </location>
</feature>
<dbReference type="GO" id="GO:0010329">
    <property type="term" value="F:auxin efflux transmembrane transporter activity"/>
    <property type="evidence" value="ECO:0007669"/>
    <property type="project" value="TreeGrafter"/>
</dbReference>
<dbReference type="EMBL" id="RWGY01000051">
    <property type="protein sequence ID" value="TVU04954.1"/>
    <property type="molecule type" value="Genomic_DNA"/>
</dbReference>
<comment type="similarity">
    <text evidence="2 8">Belongs to the auxin efflux carrier (TC 2.A.69.1) family.</text>
</comment>
<gene>
    <name evidence="9" type="ORF">EJB05_48099</name>
</gene>
<evidence type="ECO:0000256" key="2">
    <source>
        <dbReference type="ARBA" id="ARBA00009177"/>
    </source>
</evidence>
<evidence type="ECO:0000256" key="1">
    <source>
        <dbReference type="ARBA" id="ARBA00004141"/>
    </source>
</evidence>
<evidence type="ECO:0000313" key="9">
    <source>
        <dbReference type="EMBL" id="TVU04954.1"/>
    </source>
</evidence>
<dbReference type="Pfam" id="PF03547">
    <property type="entry name" value="Mem_trans"/>
    <property type="match status" value="1"/>
</dbReference>
<feature type="non-terminal residue" evidence="9">
    <location>
        <position position="1"/>
    </location>
</feature>
<evidence type="ECO:0000313" key="10">
    <source>
        <dbReference type="Proteomes" id="UP000324897"/>
    </source>
</evidence>
<dbReference type="GO" id="GO:0009926">
    <property type="term" value="P:auxin polar transport"/>
    <property type="evidence" value="ECO:0007669"/>
    <property type="project" value="TreeGrafter"/>
</dbReference>
<feature type="transmembrane region" description="Helical" evidence="8">
    <location>
        <begin position="7"/>
        <end position="28"/>
    </location>
</feature>
<feature type="transmembrane region" description="Helical" evidence="8">
    <location>
        <begin position="293"/>
        <end position="317"/>
    </location>
</feature>
<comment type="caution">
    <text evidence="8">Lacks conserved residue(s) required for the propagation of feature annotation.</text>
</comment>
<keyword evidence="6 8" id="KW-0472">Membrane</keyword>
<dbReference type="NCBIfam" id="TIGR00946">
    <property type="entry name" value="2a69"/>
    <property type="match status" value="1"/>
</dbReference>
<evidence type="ECO:0000256" key="8">
    <source>
        <dbReference type="RuleBase" id="RU362108"/>
    </source>
</evidence>
<evidence type="ECO:0000256" key="7">
    <source>
        <dbReference type="ARBA" id="ARBA00023294"/>
    </source>
</evidence>